<dbReference type="InterPro" id="IPR019818">
    <property type="entry name" value="IsoCit/isopropylmalate_DH_CS"/>
</dbReference>
<dbReference type="OrthoDB" id="10261637at2759"/>
<dbReference type="HOGENOM" id="CLU_031953_0_0_1"/>
<dbReference type="EMBL" id="KE561029">
    <property type="protein sequence ID" value="EPZ33851.1"/>
    <property type="molecule type" value="Genomic_DNA"/>
</dbReference>
<keyword evidence="7" id="KW-0479">Metal-binding</keyword>
<organism evidence="16 17">
    <name type="scientific">Rozella allomycis (strain CSF55)</name>
    <dbReference type="NCBI Taxonomy" id="988480"/>
    <lineage>
        <taxon>Eukaryota</taxon>
        <taxon>Fungi</taxon>
        <taxon>Fungi incertae sedis</taxon>
        <taxon>Cryptomycota</taxon>
        <taxon>Cryptomycota incertae sedis</taxon>
        <taxon>Rozella</taxon>
    </lineage>
</organism>
<proteinExistence type="inferred from homology"/>
<comment type="catalytic activity">
    <reaction evidence="1">
        <text>D-threo-isocitrate + NAD(+) = 2-oxoglutarate + CO2 + NADH</text>
        <dbReference type="Rhea" id="RHEA:23632"/>
        <dbReference type="ChEBI" id="CHEBI:15562"/>
        <dbReference type="ChEBI" id="CHEBI:16526"/>
        <dbReference type="ChEBI" id="CHEBI:16810"/>
        <dbReference type="ChEBI" id="CHEBI:57540"/>
        <dbReference type="ChEBI" id="CHEBI:57945"/>
        <dbReference type="EC" id="1.1.1.41"/>
    </reaction>
</comment>
<dbReference type="InterPro" id="IPR004434">
    <property type="entry name" value="Isocitrate_DH_NAD"/>
</dbReference>
<dbReference type="Proteomes" id="UP000030755">
    <property type="component" value="Unassembled WGS sequence"/>
</dbReference>
<dbReference type="OMA" id="VRPCRYY"/>
<dbReference type="GO" id="GO:0004449">
    <property type="term" value="F:isocitrate dehydrogenase (NAD+) activity"/>
    <property type="evidence" value="ECO:0007669"/>
    <property type="project" value="UniProtKB-EC"/>
</dbReference>
<evidence type="ECO:0000256" key="14">
    <source>
        <dbReference type="ARBA" id="ARBA00072026"/>
    </source>
</evidence>
<evidence type="ECO:0000313" key="16">
    <source>
        <dbReference type="EMBL" id="EPZ33851.1"/>
    </source>
</evidence>
<dbReference type="FunFam" id="3.40.718.10:FF:000003">
    <property type="entry name" value="Isocitrate dehydrogenase [NAD] subunit, mitochondrial"/>
    <property type="match status" value="1"/>
</dbReference>
<dbReference type="PANTHER" id="PTHR11835:SF34">
    <property type="entry name" value="ISOCITRATE DEHYDROGENASE [NAD] SUBUNIT ALPHA, MITOCHONDRIAL"/>
    <property type="match status" value="1"/>
</dbReference>
<evidence type="ECO:0000256" key="13">
    <source>
        <dbReference type="ARBA" id="ARBA00030683"/>
    </source>
</evidence>
<dbReference type="PROSITE" id="PS00470">
    <property type="entry name" value="IDH_IMDH"/>
    <property type="match status" value="1"/>
</dbReference>
<dbReference type="PANTHER" id="PTHR11835">
    <property type="entry name" value="DECARBOXYLATING DEHYDROGENASES-ISOCITRATE, ISOPROPYLMALATE, TARTRATE"/>
    <property type="match status" value="1"/>
</dbReference>
<comment type="similarity">
    <text evidence="4">Belongs to the isocitrate and isopropylmalate dehydrogenases family.</text>
</comment>
<evidence type="ECO:0000256" key="7">
    <source>
        <dbReference type="ARBA" id="ARBA00022723"/>
    </source>
</evidence>
<feature type="domain" description="Isopropylmalate dehydrogenase-like" evidence="15">
    <location>
        <begin position="13"/>
        <end position="339"/>
    </location>
</feature>
<comment type="subunit">
    <text evidence="5">Octamer of two non-identical subunits IDH1 and IDH2.</text>
</comment>
<evidence type="ECO:0000256" key="4">
    <source>
        <dbReference type="ARBA" id="ARBA00007769"/>
    </source>
</evidence>
<dbReference type="GO" id="GO:0006099">
    <property type="term" value="P:tricarboxylic acid cycle"/>
    <property type="evidence" value="ECO:0007669"/>
    <property type="project" value="InterPro"/>
</dbReference>
<evidence type="ECO:0000256" key="1">
    <source>
        <dbReference type="ARBA" id="ARBA00000837"/>
    </source>
</evidence>
<evidence type="ECO:0000256" key="8">
    <source>
        <dbReference type="ARBA" id="ARBA00022842"/>
    </source>
</evidence>
<comment type="cofactor">
    <cofactor evidence="2">
        <name>Mn(2+)</name>
        <dbReference type="ChEBI" id="CHEBI:29035"/>
    </cofactor>
</comment>
<keyword evidence="11" id="KW-0520">NAD</keyword>
<dbReference type="NCBIfam" id="TIGR00175">
    <property type="entry name" value="mito_nad_idh"/>
    <property type="match status" value="1"/>
</dbReference>
<dbReference type="GO" id="GO:0006102">
    <property type="term" value="P:isocitrate metabolic process"/>
    <property type="evidence" value="ECO:0007669"/>
    <property type="project" value="TreeGrafter"/>
</dbReference>
<accession>A0A075AU73</accession>
<dbReference type="SUPFAM" id="SSF53659">
    <property type="entry name" value="Isocitrate/Isopropylmalate dehydrogenase-like"/>
    <property type="match status" value="1"/>
</dbReference>
<keyword evidence="9" id="KW-0809">Transit peptide</keyword>
<dbReference type="GO" id="GO:0005739">
    <property type="term" value="C:mitochondrion"/>
    <property type="evidence" value="ECO:0007669"/>
    <property type="project" value="TreeGrafter"/>
</dbReference>
<comment type="cofactor">
    <cofactor evidence="3">
        <name>Mg(2+)</name>
        <dbReference type="ChEBI" id="CHEBI:18420"/>
    </cofactor>
</comment>
<dbReference type="GO" id="GO:0051287">
    <property type="term" value="F:NAD binding"/>
    <property type="evidence" value="ECO:0007669"/>
    <property type="project" value="InterPro"/>
</dbReference>
<dbReference type="Gene3D" id="3.40.718.10">
    <property type="entry name" value="Isopropylmalate Dehydrogenase"/>
    <property type="match status" value="1"/>
</dbReference>
<evidence type="ECO:0000256" key="3">
    <source>
        <dbReference type="ARBA" id="ARBA00001946"/>
    </source>
</evidence>
<dbReference type="InterPro" id="IPR024084">
    <property type="entry name" value="IsoPropMal-DH-like_dom"/>
</dbReference>
<evidence type="ECO:0000256" key="11">
    <source>
        <dbReference type="ARBA" id="ARBA00023027"/>
    </source>
</evidence>
<evidence type="ECO:0000256" key="9">
    <source>
        <dbReference type="ARBA" id="ARBA00022946"/>
    </source>
</evidence>
<gene>
    <name evidence="16" type="ORF">O9G_004443</name>
</gene>
<keyword evidence="10 16" id="KW-0560">Oxidoreductase</keyword>
<evidence type="ECO:0000256" key="6">
    <source>
        <dbReference type="ARBA" id="ARBA00013012"/>
    </source>
</evidence>
<reference evidence="16 17" key="1">
    <citation type="journal article" date="2013" name="Curr. Biol.">
        <title>Shared signatures of parasitism and phylogenomics unite Cryptomycota and microsporidia.</title>
        <authorList>
            <person name="James T.Y."/>
            <person name="Pelin A."/>
            <person name="Bonen L."/>
            <person name="Ahrendt S."/>
            <person name="Sain D."/>
            <person name="Corradi N."/>
            <person name="Stajich J.E."/>
        </authorList>
    </citation>
    <scope>NUCLEOTIDE SEQUENCE [LARGE SCALE GENOMIC DNA]</scope>
    <source>
        <strain evidence="16 17">CSF55</strain>
    </source>
</reference>
<dbReference type="Pfam" id="PF00180">
    <property type="entry name" value="Iso_dh"/>
    <property type="match status" value="1"/>
</dbReference>
<dbReference type="SMART" id="SM01329">
    <property type="entry name" value="Iso_dh"/>
    <property type="match status" value="1"/>
</dbReference>
<dbReference type="STRING" id="988480.A0A075AU73"/>
<keyword evidence="8" id="KW-0460">Magnesium</keyword>
<evidence type="ECO:0000259" key="15">
    <source>
        <dbReference type="SMART" id="SM01329"/>
    </source>
</evidence>
<evidence type="ECO:0000313" key="17">
    <source>
        <dbReference type="Proteomes" id="UP000030755"/>
    </source>
</evidence>
<protein>
    <recommendedName>
        <fullName evidence="14">Isocitrate dehydrogenase [NAD] subunit 2, mitochondrial</fullName>
        <ecNumber evidence="6">1.1.1.41</ecNumber>
    </recommendedName>
    <alternativeName>
        <fullName evidence="13">Isocitric dehydrogenase</fullName>
    </alternativeName>
    <alternativeName>
        <fullName evidence="12">NAD(+)-specific ICDH</fullName>
    </alternativeName>
</protein>
<evidence type="ECO:0000256" key="2">
    <source>
        <dbReference type="ARBA" id="ARBA00001936"/>
    </source>
</evidence>
<keyword evidence="17" id="KW-1185">Reference proteome</keyword>
<evidence type="ECO:0000256" key="12">
    <source>
        <dbReference type="ARBA" id="ARBA00030631"/>
    </source>
</evidence>
<evidence type="ECO:0000256" key="5">
    <source>
        <dbReference type="ARBA" id="ARBA00011567"/>
    </source>
</evidence>
<sequence>MISKRFFSSALRKVTLIPGDGIGPEISAAVETIFKAAKVPIAFEKVNVTPVKLPDGRTSIPPEAIECLKRNKVGLKGPLATPVGKGHVSLNLTLRKMFNLYANVRPCKSIEGYKTLYDNVDTVLIRENTEGYYSGIEHEIIPGVVQTIKVITWEASERISRFAFEHAKEIGRKKVIGVHKAGILRKGDGLFLDAFHSVAKEYPTIQHVDYTLDSMCLKMVQDPTQFNDAVMVMANLYGDILSDLGAGLIGGLGLTPSGNVGKEGALFESVHGTAPDIAGKNLANPTALLLSSAMMLRYLKLGDYATKIENATLKVIREKKIVTKDLGGKATTTEFQNAIISNLQ</sequence>
<name>A0A075AU73_ROZAC</name>
<dbReference type="AlphaFoldDB" id="A0A075AU73"/>
<dbReference type="EC" id="1.1.1.41" evidence="6"/>
<evidence type="ECO:0000256" key="10">
    <source>
        <dbReference type="ARBA" id="ARBA00023002"/>
    </source>
</evidence>
<dbReference type="GO" id="GO:0000287">
    <property type="term" value="F:magnesium ion binding"/>
    <property type="evidence" value="ECO:0007669"/>
    <property type="project" value="InterPro"/>
</dbReference>